<comment type="function">
    <text evidence="4 5">Cell division protein that is part of the divisome complex and is recruited early to the Z-ring. Probably stimulates Z-ring formation, perhaps through the cross-linking of FtsZ protofilaments. Its function overlaps with FtsA.</text>
</comment>
<dbReference type="InterPro" id="IPR007561">
    <property type="entry name" value="Cell_div_SepF/SepF-rel"/>
</dbReference>
<dbReference type="EMBL" id="JAFLCK010000005">
    <property type="protein sequence ID" value="MBN8659752.1"/>
    <property type="molecule type" value="Genomic_DNA"/>
</dbReference>
<evidence type="ECO:0000256" key="6">
    <source>
        <dbReference type="SAM" id="MobiDB-lite"/>
    </source>
</evidence>
<proteinExistence type="inferred from homology"/>
<sequence>MVDDYRESPQEKPKFANETKSNKREIDLFPALQDRRMMALGSARQAAPTRIGTQISIFSPVSFEEALEIVECLRARAATTISLENMKKLDASRLVDFVAGASAALDGDFHKLSEQVYVFCPANIKITAQTKNAAKESANYGDAFTGSTESLNNLNSLGMGALDFLYPGRAQDSANSSTWSTKQ</sequence>
<dbReference type="Pfam" id="PF04472">
    <property type="entry name" value="SepF"/>
    <property type="match status" value="1"/>
</dbReference>
<organism evidence="7 8">
    <name type="scientific">Candidatus Obscuribacter phosphatis</name>
    <dbReference type="NCBI Taxonomy" id="1906157"/>
    <lineage>
        <taxon>Bacteria</taxon>
        <taxon>Bacillati</taxon>
        <taxon>Candidatus Melainabacteria</taxon>
        <taxon>Candidatus Obscuribacterales</taxon>
        <taxon>Candidatus Obscuribacteraceae</taxon>
        <taxon>Candidatus Obscuribacter</taxon>
    </lineage>
</organism>
<dbReference type="HAMAP" id="MF_01197">
    <property type="entry name" value="SepF"/>
    <property type="match status" value="1"/>
</dbReference>
<keyword evidence="3 5" id="KW-0131">Cell cycle</keyword>
<feature type="region of interest" description="Disordered" evidence="6">
    <location>
        <begin position="1"/>
        <end position="22"/>
    </location>
</feature>
<reference evidence="7" key="1">
    <citation type="submission" date="2021-02" db="EMBL/GenBank/DDBJ databases">
        <title>Genome-Resolved Metagenomics of a Microbial Community Performing Photosynthetic Biological Nutrient Removal.</title>
        <authorList>
            <person name="Mcdaniel E.A."/>
        </authorList>
    </citation>
    <scope>NUCLEOTIDE SEQUENCE</scope>
    <source>
        <strain evidence="7">UWPOB_OBS1</strain>
    </source>
</reference>
<keyword evidence="1 5" id="KW-0132">Cell division</keyword>
<dbReference type="AlphaFoldDB" id="A0A8J7P9F2"/>
<gene>
    <name evidence="5" type="primary">sepF</name>
    <name evidence="7" type="ORF">J0M35_05280</name>
</gene>
<evidence type="ECO:0000256" key="4">
    <source>
        <dbReference type="ARBA" id="ARBA00044936"/>
    </source>
</evidence>
<comment type="caution">
    <text evidence="7">The sequence shown here is derived from an EMBL/GenBank/DDBJ whole genome shotgun (WGS) entry which is preliminary data.</text>
</comment>
<dbReference type="Gene3D" id="3.30.110.150">
    <property type="entry name" value="SepF-like protein"/>
    <property type="match status" value="1"/>
</dbReference>
<dbReference type="InterPro" id="IPR023052">
    <property type="entry name" value="Cell_div_SepF"/>
</dbReference>
<comment type="similarity">
    <text evidence="5">Belongs to the SepF family.</text>
</comment>
<accession>A0A8J7P9F2</accession>
<evidence type="ECO:0000313" key="8">
    <source>
        <dbReference type="Proteomes" id="UP000664277"/>
    </source>
</evidence>
<evidence type="ECO:0000313" key="7">
    <source>
        <dbReference type="EMBL" id="MBN8659752.1"/>
    </source>
</evidence>
<dbReference type="GO" id="GO:0005737">
    <property type="term" value="C:cytoplasm"/>
    <property type="evidence" value="ECO:0007669"/>
    <property type="project" value="UniProtKB-SubCell"/>
</dbReference>
<comment type="subunit">
    <text evidence="5">Homodimer. Interacts with FtsZ.</text>
</comment>
<dbReference type="GO" id="GO:0043093">
    <property type="term" value="P:FtsZ-dependent cytokinesis"/>
    <property type="evidence" value="ECO:0007669"/>
    <property type="project" value="UniProtKB-UniRule"/>
</dbReference>
<keyword evidence="2 5" id="KW-0717">Septation</keyword>
<evidence type="ECO:0000256" key="3">
    <source>
        <dbReference type="ARBA" id="ARBA00023306"/>
    </source>
</evidence>
<keyword evidence="5" id="KW-0963">Cytoplasm</keyword>
<dbReference type="PANTHER" id="PTHR35798">
    <property type="entry name" value="CELL DIVISION PROTEIN SEPF"/>
    <property type="match status" value="1"/>
</dbReference>
<evidence type="ECO:0000256" key="2">
    <source>
        <dbReference type="ARBA" id="ARBA00023210"/>
    </source>
</evidence>
<dbReference type="GO" id="GO:0000917">
    <property type="term" value="P:division septum assembly"/>
    <property type="evidence" value="ECO:0007669"/>
    <property type="project" value="UniProtKB-KW"/>
</dbReference>
<dbReference type="Proteomes" id="UP000664277">
    <property type="component" value="Unassembled WGS sequence"/>
</dbReference>
<evidence type="ECO:0000256" key="5">
    <source>
        <dbReference type="HAMAP-Rule" id="MF_01197"/>
    </source>
</evidence>
<evidence type="ECO:0000256" key="1">
    <source>
        <dbReference type="ARBA" id="ARBA00022618"/>
    </source>
</evidence>
<name>A0A8J7P9F2_9BACT</name>
<comment type="subcellular location">
    <subcellularLocation>
        <location evidence="5">Cytoplasm</location>
    </subcellularLocation>
    <text evidence="5">Localizes to the division site, in a FtsZ-dependent manner.</text>
</comment>
<dbReference type="PANTHER" id="PTHR35798:SF1">
    <property type="entry name" value="CELL DIVISION PROTEIN SEPF"/>
    <property type="match status" value="1"/>
</dbReference>
<protein>
    <recommendedName>
        <fullName evidence="5">Cell division protein SepF</fullName>
    </recommendedName>
</protein>
<dbReference type="InterPro" id="IPR038594">
    <property type="entry name" value="SepF-like_sf"/>
</dbReference>